<dbReference type="SUPFAM" id="SSF51338">
    <property type="entry name" value="Composite domain of metallo-dependent hydrolases"/>
    <property type="match status" value="2"/>
</dbReference>
<evidence type="ECO:0000313" key="5">
    <source>
        <dbReference type="EMBL" id="TWU40668.1"/>
    </source>
</evidence>
<sequence length="1071" mass="117938" precursor="true">MKHLFLITLASMVLLFSAPPTMAQRATTTRPVVGLRQADRSAVLLSGAEVVCDPDSAPQSVSVLIEGTSIVAVGNELNVPAGTEVRDLEGKRIYAGLVDAMHDVELPDNLPTSHQGYWNENVSPQYKASWFGGISDGDLDKLHSQGITVQLVAPQGGIIKGSSCVVLALKNDHPQFQLQPQRFQHLSLTVPRGERRNAYPNSPMGAVALVRQALYDALWYREANRIFENDPKRSRPEPNESLAQLAEAIESGTFVIDAPNERMALRAAKLADEFSIDAVLRGSGYEYCELAALAASGHPILVPVDFPETPDTKTAESIRETSLRQWMHWRFAPENPARLTDSGVRFCLTTDGLEDVSKFLSQIRTAVDRGLDTKTALAAVTTVPAALLGIDDRVGKIQPGMLANLVVTDGDLFDSKTKVHETWVVGERFEVETPNFIDEDRLLGTWLAVLPSGDQRMETEWLFEQQGEKWGGSISLVDQAQPASTTDPSESSETQPKKAKWKDLVRQRERFSASVQLRQLSEQFSPGVSRVALLTVSSPDQPYRSVSATLTTPDGHQHLVSLKRKPDESSSKVIETGEAEENDDGDAEEPNRGDEDVPRSQPEIALVYPLGAYGLEQKPVRADSILFRGATVWTSGPLGKIEGADVRVRDGKIAEVGHSLVAEKGCLVVSAKGKHITAGLIDCHSHMATDGGVNESGQAVTSEVRIADFIDNSDITIYRQLAGGVTASQILHGSANPIGGQSQVIKLRWGAAMEEMLLKDAPWGIKFALGENVKRSSGRYPNTRMGVEQIIRDQFLAARQYEADRQAWQAGDRRGLPPRRDLQLDALVEIQRGDRWIHCHSYRQDEIVATLDVLEEFGIRIGTLQHILEGYKVADRMAQHGAMASTFADWWAYKFEVYDAIPYNGVIMHNAGVVVSYNSDDAELGRHLNTEAAKATKYGGVPEQEALQFVTLNPAKQLRLEDRIGSIEVGKDADLVVWSGPPLSATTRCEQTWIDGIKYFDLELDHQLRTRDARLRAQLVQMGLDQGSQPVSETKNGERSDRLKDEPIEEADRWDRVDIYCNAGRTTGASR</sequence>
<keyword evidence="1" id="KW-0378">Hydrolase</keyword>
<dbReference type="InterPro" id="IPR050287">
    <property type="entry name" value="MTA/SAH_deaminase"/>
</dbReference>
<evidence type="ECO:0000256" key="2">
    <source>
        <dbReference type="SAM" id="MobiDB-lite"/>
    </source>
</evidence>
<evidence type="ECO:0000259" key="4">
    <source>
        <dbReference type="Pfam" id="PF01979"/>
    </source>
</evidence>
<dbReference type="Proteomes" id="UP000319143">
    <property type="component" value="Unassembled WGS sequence"/>
</dbReference>
<evidence type="ECO:0000313" key="6">
    <source>
        <dbReference type="Proteomes" id="UP000319143"/>
    </source>
</evidence>
<feature type="domain" description="Amidohydrolase-related" evidence="4">
    <location>
        <begin position="676"/>
        <end position="984"/>
    </location>
</feature>
<feature type="compositionally biased region" description="Basic and acidic residues" evidence="2">
    <location>
        <begin position="1035"/>
        <end position="1049"/>
    </location>
</feature>
<dbReference type="Pfam" id="PF01979">
    <property type="entry name" value="Amidohydro_1"/>
    <property type="match status" value="2"/>
</dbReference>
<dbReference type="PANTHER" id="PTHR43794">
    <property type="entry name" value="AMINOHYDROLASE SSNA-RELATED"/>
    <property type="match status" value="1"/>
</dbReference>
<dbReference type="EMBL" id="SJPV01000002">
    <property type="protein sequence ID" value="TWU40668.1"/>
    <property type="molecule type" value="Genomic_DNA"/>
</dbReference>
<comment type="caution">
    <text evidence="5">The sequence shown here is derived from an EMBL/GenBank/DDBJ whole genome shotgun (WGS) entry which is preliminary data.</text>
</comment>
<keyword evidence="6" id="KW-1185">Reference proteome</keyword>
<dbReference type="CDD" id="cd01309">
    <property type="entry name" value="Met_dep_hydrolase_C"/>
    <property type="match status" value="1"/>
</dbReference>
<feature type="domain" description="Amidohydrolase-related" evidence="4">
    <location>
        <begin position="338"/>
        <end position="421"/>
    </location>
</feature>
<feature type="region of interest" description="Disordered" evidence="2">
    <location>
        <begin position="1024"/>
        <end position="1049"/>
    </location>
</feature>
<accession>A0A5C6DVL9</accession>
<dbReference type="RefSeq" id="WP_231615480.1">
    <property type="nucleotide sequence ID" value="NZ_SJPV01000002.1"/>
</dbReference>
<dbReference type="SUPFAM" id="SSF51556">
    <property type="entry name" value="Metallo-dependent hydrolases"/>
    <property type="match status" value="2"/>
</dbReference>
<feature type="compositionally biased region" description="Polar residues" evidence="2">
    <location>
        <begin position="478"/>
        <end position="494"/>
    </location>
</feature>
<feature type="signal peptide" evidence="3">
    <location>
        <begin position="1"/>
        <end position="23"/>
    </location>
</feature>
<dbReference type="InterPro" id="IPR006680">
    <property type="entry name" value="Amidohydro-rel"/>
</dbReference>
<proteinExistence type="predicted"/>
<dbReference type="Gene3D" id="3.20.20.140">
    <property type="entry name" value="Metal-dependent hydrolases"/>
    <property type="match status" value="2"/>
</dbReference>
<feature type="region of interest" description="Disordered" evidence="2">
    <location>
        <begin position="478"/>
        <end position="504"/>
    </location>
</feature>
<feature type="compositionally biased region" description="Acidic residues" evidence="2">
    <location>
        <begin position="577"/>
        <end position="588"/>
    </location>
</feature>
<feature type="chain" id="PRO_5022899156" description="Amidohydrolase-related domain-containing protein" evidence="3">
    <location>
        <begin position="24"/>
        <end position="1071"/>
    </location>
</feature>
<dbReference type="PANTHER" id="PTHR43794:SF11">
    <property type="entry name" value="AMIDOHYDROLASE-RELATED DOMAIN-CONTAINING PROTEIN"/>
    <property type="match status" value="1"/>
</dbReference>
<organism evidence="5 6">
    <name type="scientific">Novipirellula artificiosorum</name>
    <dbReference type="NCBI Taxonomy" id="2528016"/>
    <lineage>
        <taxon>Bacteria</taxon>
        <taxon>Pseudomonadati</taxon>
        <taxon>Planctomycetota</taxon>
        <taxon>Planctomycetia</taxon>
        <taxon>Pirellulales</taxon>
        <taxon>Pirellulaceae</taxon>
        <taxon>Novipirellula</taxon>
    </lineage>
</organism>
<dbReference type="InterPro" id="IPR011059">
    <property type="entry name" value="Metal-dep_hydrolase_composite"/>
</dbReference>
<feature type="compositionally biased region" description="Polar residues" evidence="2">
    <location>
        <begin position="542"/>
        <end position="554"/>
    </location>
</feature>
<dbReference type="InterPro" id="IPR032466">
    <property type="entry name" value="Metal_Hydrolase"/>
</dbReference>
<feature type="region of interest" description="Disordered" evidence="2">
    <location>
        <begin position="542"/>
        <end position="601"/>
    </location>
</feature>
<reference evidence="5 6" key="1">
    <citation type="submission" date="2019-02" db="EMBL/GenBank/DDBJ databases">
        <title>Deep-cultivation of Planctomycetes and their phenomic and genomic characterization uncovers novel biology.</title>
        <authorList>
            <person name="Wiegand S."/>
            <person name="Jogler M."/>
            <person name="Boedeker C."/>
            <person name="Pinto D."/>
            <person name="Vollmers J."/>
            <person name="Rivas-Marin E."/>
            <person name="Kohn T."/>
            <person name="Peeters S.H."/>
            <person name="Heuer A."/>
            <person name="Rast P."/>
            <person name="Oberbeckmann S."/>
            <person name="Bunk B."/>
            <person name="Jeske O."/>
            <person name="Meyerdierks A."/>
            <person name="Storesund J.E."/>
            <person name="Kallscheuer N."/>
            <person name="Luecker S."/>
            <person name="Lage O.M."/>
            <person name="Pohl T."/>
            <person name="Merkel B.J."/>
            <person name="Hornburger P."/>
            <person name="Mueller R.-W."/>
            <person name="Bruemmer F."/>
            <person name="Labrenz M."/>
            <person name="Spormann A.M."/>
            <person name="Op Den Camp H."/>
            <person name="Overmann J."/>
            <person name="Amann R."/>
            <person name="Jetten M.S.M."/>
            <person name="Mascher T."/>
            <person name="Medema M.H."/>
            <person name="Devos D.P."/>
            <person name="Kaster A.-K."/>
            <person name="Ovreas L."/>
            <person name="Rohde M."/>
            <person name="Galperin M.Y."/>
            <person name="Jogler C."/>
        </authorList>
    </citation>
    <scope>NUCLEOTIDE SEQUENCE [LARGE SCALE GENOMIC DNA]</scope>
    <source>
        <strain evidence="5 6">Poly41</strain>
    </source>
</reference>
<gene>
    <name evidence="5" type="ORF">Poly41_15030</name>
</gene>
<evidence type="ECO:0000256" key="3">
    <source>
        <dbReference type="SAM" id="SignalP"/>
    </source>
</evidence>
<feature type="compositionally biased region" description="Basic and acidic residues" evidence="2">
    <location>
        <begin position="589"/>
        <end position="598"/>
    </location>
</feature>
<dbReference type="AlphaFoldDB" id="A0A5C6DVL9"/>
<protein>
    <recommendedName>
        <fullName evidence="4">Amidohydrolase-related domain-containing protein</fullName>
    </recommendedName>
</protein>
<keyword evidence="3" id="KW-0732">Signal</keyword>
<dbReference type="GO" id="GO:0016810">
    <property type="term" value="F:hydrolase activity, acting on carbon-nitrogen (but not peptide) bonds"/>
    <property type="evidence" value="ECO:0007669"/>
    <property type="project" value="InterPro"/>
</dbReference>
<name>A0A5C6DVL9_9BACT</name>
<evidence type="ECO:0000256" key="1">
    <source>
        <dbReference type="ARBA" id="ARBA00022801"/>
    </source>
</evidence>